<feature type="transmembrane region" description="Helical" evidence="11">
    <location>
        <begin position="424"/>
        <end position="447"/>
    </location>
</feature>
<evidence type="ECO:0000256" key="11">
    <source>
        <dbReference type="SAM" id="Phobius"/>
    </source>
</evidence>
<dbReference type="Gene3D" id="1.20.1630.10">
    <property type="entry name" value="Formate dehydrogenase/DMSO reductase domain"/>
    <property type="match status" value="1"/>
</dbReference>
<keyword evidence="7 11" id="KW-1133">Transmembrane helix</keyword>
<organism evidence="13 14">
    <name type="scientific">Alicyclobacillus mengziensis</name>
    <dbReference type="NCBI Taxonomy" id="2931921"/>
    <lineage>
        <taxon>Bacteria</taxon>
        <taxon>Bacillati</taxon>
        <taxon>Bacillota</taxon>
        <taxon>Bacilli</taxon>
        <taxon>Bacillales</taxon>
        <taxon>Alicyclobacillaceae</taxon>
        <taxon>Alicyclobacillus</taxon>
    </lineage>
</organism>
<evidence type="ECO:0000313" key="13">
    <source>
        <dbReference type="EMBL" id="QSO46345.1"/>
    </source>
</evidence>
<proteinExistence type="inferred from homology"/>
<comment type="subcellular location">
    <subcellularLocation>
        <location evidence="1">Cell membrane</location>
        <topology evidence="1">Multi-pass membrane protein</topology>
    </subcellularLocation>
</comment>
<feature type="transmembrane region" description="Helical" evidence="11">
    <location>
        <begin position="401"/>
        <end position="418"/>
    </location>
</feature>
<feature type="domain" description="4Fe-4S ferredoxin-type" evidence="12">
    <location>
        <begin position="97"/>
        <end position="126"/>
    </location>
</feature>
<dbReference type="InterPro" id="IPR050954">
    <property type="entry name" value="ET_IronSulfur_Cluster-Binding"/>
</dbReference>
<dbReference type="PROSITE" id="PS00198">
    <property type="entry name" value="4FE4S_FER_1"/>
    <property type="match status" value="1"/>
</dbReference>
<dbReference type="InterPro" id="IPR017900">
    <property type="entry name" value="4Fe4S_Fe_S_CS"/>
</dbReference>
<keyword evidence="9" id="KW-0411">Iron-sulfur</keyword>
<evidence type="ECO:0000256" key="8">
    <source>
        <dbReference type="ARBA" id="ARBA00023004"/>
    </source>
</evidence>
<dbReference type="Proteomes" id="UP000663505">
    <property type="component" value="Chromosome"/>
</dbReference>
<protein>
    <submittedName>
        <fullName evidence="13">Polysulfide reductase NrfD</fullName>
    </submittedName>
</protein>
<evidence type="ECO:0000259" key="12">
    <source>
        <dbReference type="PROSITE" id="PS51379"/>
    </source>
</evidence>
<dbReference type="RefSeq" id="WP_206655714.1">
    <property type="nucleotide sequence ID" value="NZ_CP071182.1"/>
</dbReference>
<dbReference type="PROSITE" id="PS51379">
    <property type="entry name" value="4FE4S_FER_2"/>
    <property type="match status" value="2"/>
</dbReference>
<dbReference type="PANTHER" id="PTHR43177:SF3">
    <property type="entry name" value="PROTEIN NRFC HOMOLOG"/>
    <property type="match status" value="1"/>
</dbReference>
<keyword evidence="5 11" id="KW-0812">Transmembrane</keyword>
<feature type="transmembrane region" description="Helical" evidence="11">
    <location>
        <begin position="358"/>
        <end position="380"/>
    </location>
</feature>
<dbReference type="InterPro" id="IPR017896">
    <property type="entry name" value="4Fe4S_Fe-S-bd"/>
</dbReference>
<evidence type="ECO:0000256" key="7">
    <source>
        <dbReference type="ARBA" id="ARBA00022989"/>
    </source>
</evidence>
<keyword evidence="8" id="KW-0408">Iron</keyword>
<keyword evidence="10 11" id="KW-0472">Membrane</keyword>
<gene>
    <name evidence="13" type="primary">nrfD</name>
    <name evidence="13" type="ORF">JZ786_17875</name>
</gene>
<keyword evidence="3" id="KW-1003">Cell membrane</keyword>
<reference evidence="13 14" key="1">
    <citation type="submission" date="2021-02" db="EMBL/GenBank/DDBJ databases">
        <title>Alicyclobacillus curvatus sp. nov. and Alicyclobacillus mengziensis sp. nov., two acidophilic bacteria isolated from acid mine drainage.</title>
        <authorList>
            <person name="Huang Y."/>
        </authorList>
    </citation>
    <scope>NUCLEOTIDE SEQUENCE [LARGE SCALE GENOMIC DNA]</scope>
    <source>
        <strain evidence="13 14">S30H14</strain>
    </source>
</reference>
<dbReference type="AlphaFoldDB" id="A0A9X7VWX3"/>
<sequence>MSYLEVEASTELSTEAPIRWGKVINQETCIGCHACSIACKMEHDVPLSVNRTYVKQVEVGVYPEVSRQFQITRCNQCDDAPCVPICPVTAMFKRPDGIVDFDREVCIGCKACMAACPYDAIYINPDVHSAEKCNFCAHRIDQGLEPACVIVCPVEAIVVGNLNDPNSEVLQLISRNKADVRKPEKGTNPKVFYVGSSDYTLNPSKSEYTGMHLFSEEKESYPVHGLAKAAKPSHTVAAARLAYDVPHTPPWHWEVSLYTWTKSISAGVFLMFAILSFAGERLSATWGVLSAVIGGIFLAITGILLIADLEHPSRFMRLFTRPQWKSWLVRGSFIILGYSLILLIQFVLGIAGNTSADVVLSVPGVILAALTAMYTAFLFAQAKGRDLWQNHSLPLHLLSQATLAGSAVFSVVSLILPISSSAQLTIHITLLASLLVHLGLLISEMVIPHATADAAKAAKHMFSGKYKGYFWTGLIVGAAVPTVLSLFVVSASLPAVAGVLALVGLFSYEHAFVHAGQSVPLS</sequence>
<evidence type="ECO:0000313" key="14">
    <source>
        <dbReference type="Proteomes" id="UP000663505"/>
    </source>
</evidence>
<evidence type="ECO:0000256" key="10">
    <source>
        <dbReference type="ARBA" id="ARBA00023136"/>
    </source>
</evidence>
<dbReference type="GO" id="GO:0005886">
    <property type="term" value="C:plasma membrane"/>
    <property type="evidence" value="ECO:0007669"/>
    <property type="project" value="UniProtKB-SubCell"/>
</dbReference>
<dbReference type="SUPFAM" id="SSF54862">
    <property type="entry name" value="4Fe-4S ferredoxins"/>
    <property type="match status" value="1"/>
</dbReference>
<feature type="transmembrane region" description="Helical" evidence="11">
    <location>
        <begin position="284"/>
        <end position="306"/>
    </location>
</feature>
<feature type="domain" description="4Fe-4S ferredoxin-type" evidence="12">
    <location>
        <begin position="20"/>
        <end position="50"/>
    </location>
</feature>
<dbReference type="EMBL" id="CP071182">
    <property type="protein sequence ID" value="QSO46345.1"/>
    <property type="molecule type" value="Genomic_DNA"/>
</dbReference>
<dbReference type="CDD" id="cd10551">
    <property type="entry name" value="PsrB"/>
    <property type="match status" value="1"/>
</dbReference>
<comment type="similarity">
    <text evidence="2">Belongs to the NrfD family.</text>
</comment>
<feature type="transmembrane region" description="Helical" evidence="11">
    <location>
        <begin position="468"/>
        <end position="489"/>
    </location>
</feature>
<dbReference type="PANTHER" id="PTHR43177">
    <property type="entry name" value="PROTEIN NRFC"/>
    <property type="match status" value="1"/>
</dbReference>
<evidence type="ECO:0000256" key="9">
    <source>
        <dbReference type="ARBA" id="ARBA00023014"/>
    </source>
</evidence>
<dbReference type="Pfam" id="PF03916">
    <property type="entry name" value="NrfD"/>
    <property type="match status" value="1"/>
</dbReference>
<dbReference type="Gene3D" id="3.30.70.20">
    <property type="match status" value="2"/>
</dbReference>
<keyword evidence="6" id="KW-0479">Metal-binding</keyword>
<evidence type="ECO:0000256" key="1">
    <source>
        <dbReference type="ARBA" id="ARBA00004651"/>
    </source>
</evidence>
<evidence type="ECO:0000256" key="6">
    <source>
        <dbReference type="ARBA" id="ARBA00022723"/>
    </source>
</evidence>
<keyword evidence="14" id="KW-1185">Reference proteome</keyword>
<name>A0A9X7VWX3_9BACL</name>
<keyword evidence="4" id="KW-0004">4Fe-4S</keyword>
<evidence type="ECO:0000256" key="2">
    <source>
        <dbReference type="ARBA" id="ARBA00008929"/>
    </source>
</evidence>
<dbReference type="Pfam" id="PF13247">
    <property type="entry name" value="Fer4_11"/>
    <property type="match status" value="1"/>
</dbReference>
<evidence type="ECO:0000256" key="3">
    <source>
        <dbReference type="ARBA" id="ARBA00022475"/>
    </source>
</evidence>
<accession>A0A9X7VWX3</accession>
<dbReference type="GO" id="GO:0051539">
    <property type="term" value="F:4 iron, 4 sulfur cluster binding"/>
    <property type="evidence" value="ECO:0007669"/>
    <property type="project" value="UniProtKB-KW"/>
</dbReference>
<evidence type="ECO:0000256" key="5">
    <source>
        <dbReference type="ARBA" id="ARBA00022692"/>
    </source>
</evidence>
<feature type="transmembrane region" description="Helical" evidence="11">
    <location>
        <begin position="327"/>
        <end position="352"/>
    </location>
</feature>
<evidence type="ECO:0000256" key="4">
    <source>
        <dbReference type="ARBA" id="ARBA00022485"/>
    </source>
</evidence>
<dbReference type="KEGG" id="afx:JZ786_17875"/>
<dbReference type="InterPro" id="IPR005614">
    <property type="entry name" value="NrfD-like"/>
</dbReference>
<dbReference type="GO" id="GO:0046872">
    <property type="term" value="F:metal ion binding"/>
    <property type="evidence" value="ECO:0007669"/>
    <property type="project" value="UniProtKB-KW"/>
</dbReference>